<accession>A0ABR3JQ59</accession>
<comment type="caution">
    <text evidence="2">The sequence shown here is derived from an EMBL/GenBank/DDBJ whole genome shotgun (WGS) entry which is preliminary data.</text>
</comment>
<dbReference type="Proteomes" id="UP001556367">
    <property type="component" value="Unassembled WGS sequence"/>
</dbReference>
<evidence type="ECO:0000313" key="2">
    <source>
        <dbReference type="EMBL" id="KAL0957585.1"/>
    </source>
</evidence>
<evidence type="ECO:0000313" key="3">
    <source>
        <dbReference type="Proteomes" id="UP001556367"/>
    </source>
</evidence>
<keyword evidence="3" id="KW-1185">Reference proteome</keyword>
<reference evidence="3" key="1">
    <citation type="submission" date="2024-06" db="EMBL/GenBank/DDBJ databases">
        <title>Multi-omics analyses provide insights into the biosynthesis of the anticancer antibiotic pleurotin in Hohenbuehelia grisea.</title>
        <authorList>
            <person name="Weaver J.A."/>
            <person name="Alberti F."/>
        </authorList>
    </citation>
    <scope>NUCLEOTIDE SEQUENCE [LARGE SCALE GENOMIC DNA]</scope>
    <source>
        <strain evidence="3">T-177</strain>
    </source>
</reference>
<protein>
    <submittedName>
        <fullName evidence="2">Uncharacterized protein</fullName>
    </submittedName>
</protein>
<sequence length="127" mass="13848">MDMDEEIPEEIPPSDELIPTRRSKHSPPQPPRKVMYHLSSPQAIDTRSHSVDSRVSSTNPFSPSFSNTPFTSPSTSRSSIRSIQFTPLQSGQGQSSKEGDTRGPSTCEDHRGLACGHNWRSIGAGNG</sequence>
<proteinExistence type="predicted"/>
<feature type="region of interest" description="Disordered" evidence="1">
    <location>
        <begin position="1"/>
        <end position="127"/>
    </location>
</feature>
<feature type="compositionally biased region" description="Low complexity" evidence="1">
    <location>
        <begin position="56"/>
        <end position="83"/>
    </location>
</feature>
<organism evidence="2 3">
    <name type="scientific">Hohenbuehelia grisea</name>
    <dbReference type="NCBI Taxonomy" id="104357"/>
    <lineage>
        <taxon>Eukaryota</taxon>
        <taxon>Fungi</taxon>
        <taxon>Dikarya</taxon>
        <taxon>Basidiomycota</taxon>
        <taxon>Agaricomycotina</taxon>
        <taxon>Agaricomycetes</taxon>
        <taxon>Agaricomycetidae</taxon>
        <taxon>Agaricales</taxon>
        <taxon>Pleurotineae</taxon>
        <taxon>Pleurotaceae</taxon>
        <taxon>Hohenbuehelia</taxon>
    </lineage>
</organism>
<evidence type="ECO:0000256" key="1">
    <source>
        <dbReference type="SAM" id="MobiDB-lite"/>
    </source>
</evidence>
<feature type="compositionally biased region" description="Acidic residues" evidence="1">
    <location>
        <begin position="1"/>
        <end position="13"/>
    </location>
</feature>
<dbReference type="EMBL" id="JASNQZ010000005">
    <property type="protein sequence ID" value="KAL0957585.1"/>
    <property type="molecule type" value="Genomic_DNA"/>
</dbReference>
<gene>
    <name evidence="2" type="ORF">HGRIS_001369</name>
</gene>
<name>A0ABR3JQ59_9AGAR</name>
<feature type="compositionally biased region" description="Basic and acidic residues" evidence="1">
    <location>
        <begin position="97"/>
        <end position="112"/>
    </location>
</feature>
<feature type="compositionally biased region" description="Polar residues" evidence="1">
    <location>
        <begin position="84"/>
        <end position="96"/>
    </location>
</feature>